<dbReference type="EMBL" id="VEVO01000007">
    <property type="protein sequence ID" value="KAF0039244.1"/>
    <property type="molecule type" value="Genomic_DNA"/>
</dbReference>
<name>A0A6A4T7R1_SCOMX</name>
<feature type="coiled-coil region" evidence="1">
    <location>
        <begin position="64"/>
        <end position="126"/>
    </location>
</feature>
<gene>
    <name evidence="4" type="ORF">F2P81_007479</name>
</gene>
<proteinExistence type="predicted"/>
<accession>A0A6A4T7R1</accession>
<reference evidence="4 5" key="1">
    <citation type="submission" date="2019-06" db="EMBL/GenBank/DDBJ databases">
        <title>Draft genomes of female and male turbot (Scophthalmus maximus).</title>
        <authorList>
            <person name="Xu H."/>
            <person name="Xu X.-W."/>
            <person name="Shao C."/>
            <person name="Chen S."/>
        </authorList>
    </citation>
    <scope>NUCLEOTIDE SEQUENCE [LARGE SCALE GENOMIC DNA]</scope>
    <source>
        <strain evidence="4">Ysfricsl-2016a</strain>
        <tissue evidence="4">Blood</tissue>
    </source>
</reference>
<dbReference type="InterPro" id="IPR032071">
    <property type="entry name" value="DUF4806"/>
</dbReference>
<feature type="domain" description="DUF4806" evidence="3">
    <location>
        <begin position="495"/>
        <end position="571"/>
    </location>
</feature>
<evidence type="ECO:0000256" key="2">
    <source>
        <dbReference type="SAM" id="MobiDB-lite"/>
    </source>
</evidence>
<dbReference type="SUPFAM" id="SSF53098">
    <property type="entry name" value="Ribonuclease H-like"/>
    <property type="match status" value="1"/>
</dbReference>
<protein>
    <recommendedName>
        <fullName evidence="3">DUF4806 domain-containing protein</fullName>
    </recommendedName>
</protein>
<comment type="caution">
    <text evidence="4">The sequence shown here is derived from an EMBL/GenBank/DDBJ whole genome shotgun (WGS) entry which is preliminary data.</text>
</comment>
<evidence type="ECO:0000313" key="4">
    <source>
        <dbReference type="EMBL" id="KAF0039244.1"/>
    </source>
</evidence>
<dbReference type="Gene3D" id="1.20.5.340">
    <property type="match status" value="1"/>
</dbReference>
<dbReference type="PANTHER" id="PTHR33053">
    <property type="entry name" value="PROTEIN, PUTATIVE-RELATED"/>
    <property type="match status" value="1"/>
</dbReference>
<keyword evidence="1" id="KW-0175">Coiled coil</keyword>
<feature type="compositionally biased region" description="Polar residues" evidence="2">
    <location>
        <begin position="24"/>
        <end position="38"/>
    </location>
</feature>
<dbReference type="Proteomes" id="UP000438429">
    <property type="component" value="Unassembled WGS sequence"/>
</dbReference>
<evidence type="ECO:0000256" key="1">
    <source>
        <dbReference type="SAM" id="Coils"/>
    </source>
</evidence>
<evidence type="ECO:0000313" key="5">
    <source>
        <dbReference type="Proteomes" id="UP000438429"/>
    </source>
</evidence>
<feature type="region of interest" description="Disordered" evidence="2">
    <location>
        <begin position="1"/>
        <end position="38"/>
    </location>
</feature>
<organism evidence="4 5">
    <name type="scientific">Scophthalmus maximus</name>
    <name type="common">Turbot</name>
    <name type="synonym">Psetta maxima</name>
    <dbReference type="NCBI Taxonomy" id="52904"/>
    <lineage>
        <taxon>Eukaryota</taxon>
        <taxon>Metazoa</taxon>
        <taxon>Chordata</taxon>
        <taxon>Craniata</taxon>
        <taxon>Vertebrata</taxon>
        <taxon>Euteleostomi</taxon>
        <taxon>Actinopterygii</taxon>
        <taxon>Neopterygii</taxon>
        <taxon>Teleostei</taxon>
        <taxon>Neoteleostei</taxon>
        <taxon>Acanthomorphata</taxon>
        <taxon>Carangaria</taxon>
        <taxon>Pleuronectiformes</taxon>
        <taxon>Pleuronectoidei</taxon>
        <taxon>Scophthalmidae</taxon>
        <taxon>Scophthalmus</taxon>
    </lineage>
</organism>
<dbReference type="Pfam" id="PF16064">
    <property type="entry name" value="DUF4806"/>
    <property type="match status" value="1"/>
</dbReference>
<dbReference type="InterPro" id="IPR012337">
    <property type="entry name" value="RNaseH-like_sf"/>
</dbReference>
<sequence length="835" mass="95115">MPTRPPAKPSKTTKKPPGSPSSTELASSNANNDDTTTRSGQILDAIHTMKEEFVSRFDGVFSAIQVVQGELKALTGRLTEAEDRISTNEDDLASLKTQTASMKAAMEELVLKVDDLENRARHSNLRLDFNECSDYRKFVSNVSVMLHVNKRRTFSLQHSDDVLEMLSRSERTERFLSNVPVMLHVNKGRIFSLQHSDDFFGMLLRKPRGLEDIDRWKATELRQFALYTGKIVLKGIISEQLYEHFLVFSVALSILVSPRLAKQYNHNAEELLVYFTEQGRHLYGDEFLIYNVHSLIHLASDANLYGSLDECSAFSFENYLHQLKRLVRSGRNPLSQIVRRLGEADRNTDKQFAVVKFLISNTVDAVPTNWLEKTNKALFCYWPQKNVTAKVKRREIPDTTLWARWKVSVLTYTDTYDKAREKVNQATMTSNLESDQEVETGRKIIAPVRYTDSDDSTTPAYARAIFMRLDKIEQSLETIKSILTRDMRSDDPEIEVFSRPLKTPAELEELSEKLMDRSHRKKVVNYLSLQGGKSPGESVRRIMREIGTNALWANYSLKGRQGKRKFQDLAIYPVVILSSGNGSSDSGVVEIEDRASRSCLDSDMLVHICESENLYDVLFSQLAVPQRHTLGCPAISSGFLNFNILPAKVKAVAHDNGSNMVAAMRMLIEKRGWASVHCTRHTVQLIVNSDLKETSISRAVDAARSLVEHFRRSRLANTKLKLKQQQMNTAQHKLIQDVSTRWNSTYYMVERLLEQRWPVTATLSDPEITPRAKHCFDLKPDQWMLLEEQEYATASCLLQLMKGLQRSIQQTHFETTPGKAFWLMKDKGSLRDGGA</sequence>
<evidence type="ECO:0000259" key="3">
    <source>
        <dbReference type="Pfam" id="PF16064"/>
    </source>
</evidence>
<dbReference type="AlphaFoldDB" id="A0A6A4T7R1"/>